<feature type="region of interest" description="Disordered" evidence="1">
    <location>
        <begin position="17"/>
        <end position="50"/>
    </location>
</feature>
<evidence type="ECO:0000313" key="3">
    <source>
        <dbReference type="Proteomes" id="UP000670092"/>
    </source>
</evidence>
<name>A0A8H8CVT3_AJECA</name>
<feature type="compositionally biased region" description="Low complexity" evidence="1">
    <location>
        <begin position="17"/>
        <end position="30"/>
    </location>
</feature>
<gene>
    <name evidence="2" type="ORF">I7I52_07701</name>
</gene>
<reference evidence="2 3" key="1">
    <citation type="submission" date="2021-01" db="EMBL/GenBank/DDBJ databases">
        <title>Chromosome-level genome assembly of a human fungal pathogen reveals clustering of transcriptionally co-regulated genes.</title>
        <authorList>
            <person name="Voorhies M."/>
            <person name="Cohen S."/>
            <person name="Shea T.P."/>
            <person name="Petrus S."/>
            <person name="Munoz J.F."/>
            <person name="Poplawski S."/>
            <person name="Goldman W.E."/>
            <person name="Michael T."/>
            <person name="Cuomo C.A."/>
            <person name="Sil A."/>
            <person name="Beyhan S."/>
        </authorList>
    </citation>
    <scope>NUCLEOTIDE SEQUENCE [LARGE SCALE GENOMIC DNA]</scope>
    <source>
        <strain evidence="2 3">G184AR</strain>
    </source>
</reference>
<proteinExistence type="predicted"/>
<dbReference type="VEuPathDB" id="FungiDB:I7I52_07701"/>
<organism evidence="2 3">
    <name type="scientific">Ajellomyces capsulatus</name>
    <name type="common">Darling's disease fungus</name>
    <name type="synonym">Histoplasma capsulatum</name>
    <dbReference type="NCBI Taxonomy" id="5037"/>
    <lineage>
        <taxon>Eukaryota</taxon>
        <taxon>Fungi</taxon>
        <taxon>Dikarya</taxon>
        <taxon>Ascomycota</taxon>
        <taxon>Pezizomycotina</taxon>
        <taxon>Eurotiomycetes</taxon>
        <taxon>Eurotiomycetidae</taxon>
        <taxon>Onygenales</taxon>
        <taxon>Ajellomycetaceae</taxon>
        <taxon>Histoplasma</taxon>
    </lineage>
</organism>
<evidence type="ECO:0000313" key="2">
    <source>
        <dbReference type="EMBL" id="KAG5290628.1"/>
    </source>
</evidence>
<evidence type="ECO:0000256" key="1">
    <source>
        <dbReference type="SAM" id="MobiDB-lite"/>
    </source>
</evidence>
<comment type="caution">
    <text evidence="2">The sequence shown here is derived from an EMBL/GenBank/DDBJ whole genome shotgun (WGS) entry which is preliminary data.</text>
</comment>
<sequence>MRIPIHTALTFCWAHTTAPRSDPAAPSASTLRSPPTSRGDFSRPLVDSKQPPLDAFRSKVFQGYAAYGPHLYVPSGTSYDTSGGVVNSQVASIEMNTGKIVQGPTH</sequence>
<dbReference type="AlphaFoldDB" id="A0A8H8CVT3"/>
<dbReference type="EMBL" id="JAEVHI010000005">
    <property type="protein sequence ID" value="KAG5290628.1"/>
    <property type="molecule type" value="Genomic_DNA"/>
</dbReference>
<dbReference type="Proteomes" id="UP000670092">
    <property type="component" value="Unassembled WGS sequence"/>
</dbReference>
<accession>A0A8H8CVT3</accession>
<protein>
    <submittedName>
        <fullName evidence="2">Teichoic acid biosynthesis protein C</fullName>
    </submittedName>
</protein>